<name>A0A0A1V5X5_9HYPO</name>
<feature type="domain" description="RING-type" evidence="13">
    <location>
        <begin position="668"/>
        <end position="706"/>
    </location>
</feature>
<dbReference type="CDD" id="cd18008">
    <property type="entry name" value="DEXDc_SHPRH-like"/>
    <property type="match status" value="1"/>
</dbReference>
<evidence type="ECO:0000256" key="8">
    <source>
        <dbReference type="ARBA" id="ARBA00022833"/>
    </source>
</evidence>
<dbReference type="GO" id="GO:0008094">
    <property type="term" value="F:ATP-dependent activity, acting on DNA"/>
    <property type="evidence" value="ECO:0007669"/>
    <property type="project" value="TreeGrafter"/>
</dbReference>
<dbReference type="Pfam" id="PF08797">
    <property type="entry name" value="HIRAN"/>
    <property type="match status" value="1"/>
</dbReference>
<evidence type="ECO:0000256" key="2">
    <source>
        <dbReference type="ARBA" id="ARBA00007025"/>
    </source>
</evidence>
<evidence type="ECO:0000256" key="10">
    <source>
        <dbReference type="ARBA" id="ARBA00023242"/>
    </source>
</evidence>
<evidence type="ECO:0000256" key="11">
    <source>
        <dbReference type="PROSITE-ProRule" id="PRU00175"/>
    </source>
</evidence>
<dbReference type="Gene3D" id="3.40.50.300">
    <property type="entry name" value="P-loop containing nucleotide triphosphate hydrolases"/>
    <property type="match status" value="1"/>
</dbReference>
<dbReference type="Pfam" id="PF00271">
    <property type="entry name" value="Helicase_C"/>
    <property type="match status" value="1"/>
</dbReference>
<dbReference type="Pfam" id="PF00176">
    <property type="entry name" value="SNF2-rel_dom"/>
    <property type="match status" value="1"/>
</dbReference>
<dbReference type="GO" id="GO:0008270">
    <property type="term" value="F:zinc ion binding"/>
    <property type="evidence" value="ECO:0007669"/>
    <property type="project" value="UniProtKB-KW"/>
</dbReference>
<accession>A0A0A1V5X5</accession>
<dbReference type="Gene3D" id="3.30.40.10">
    <property type="entry name" value="Zinc/RING finger domain, C3HC4 (zinc finger)"/>
    <property type="match status" value="1"/>
</dbReference>
<dbReference type="PROSITE" id="PS00518">
    <property type="entry name" value="ZF_RING_1"/>
    <property type="match status" value="1"/>
</dbReference>
<keyword evidence="3" id="KW-0479">Metal-binding</keyword>
<dbReference type="PROSITE" id="PS51192">
    <property type="entry name" value="HELICASE_ATP_BIND_1"/>
    <property type="match status" value="1"/>
</dbReference>
<dbReference type="PROSITE" id="PS51194">
    <property type="entry name" value="HELICASE_CTER"/>
    <property type="match status" value="1"/>
</dbReference>
<dbReference type="SMART" id="SM00490">
    <property type="entry name" value="HELICc"/>
    <property type="match status" value="1"/>
</dbReference>
<evidence type="ECO:0000313" key="16">
    <source>
        <dbReference type="EMBL" id="EXV04991.1"/>
    </source>
</evidence>
<keyword evidence="7 16" id="KW-0347">Helicase</keyword>
<dbReference type="SUPFAM" id="SSF52540">
    <property type="entry name" value="P-loop containing nucleoside triphosphate hydrolases"/>
    <property type="match status" value="2"/>
</dbReference>
<feature type="compositionally biased region" description="Low complexity" evidence="12">
    <location>
        <begin position="63"/>
        <end position="73"/>
    </location>
</feature>
<evidence type="ECO:0000256" key="3">
    <source>
        <dbReference type="ARBA" id="ARBA00022723"/>
    </source>
</evidence>
<dbReference type="GO" id="GO:0006281">
    <property type="term" value="P:DNA repair"/>
    <property type="evidence" value="ECO:0007669"/>
    <property type="project" value="TreeGrafter"/>
</dbReference>
<dbReference type="InterPro" id="IPR038718">
    <property type="entry name" value="SNF2-like_sf"/>
</dbReference>
<dbReference type="AlphaFoldDB" id="A0A0A1V5X5"/>
<dbReference type="InterPro" id="IPR027417">
    <property type="entry name" value="P-loop_NTPase"/>
</dbReference>
<dbReference type="PANTHER" id="PTHR45626">
    <property type="entry name" value="TRANSCRIPTION TERMINATION FACTOR 2-RELATED"/>
    <property type="match status" value="1"/>
</dbReference>
<dbReference type="GO" id="GO:0005524">
    <property type="term" value="F:ATP binding"/>
    <property type="evidence" value="ECO:0007669"/>
    <property type="project" value="UniProtKB-KW"/>
</dbReference>
<evidence type="ECO:0000256" key="1">
    <source>
        <dbReference type="ARBA" id="ARBA00004123"/>
    </source>
</evidence>
<evidence type="ECO:0000256" key="5">
    <source>
        <dbReference type="ARBA" id="ARBA00022771"/>
    </source>
</evidence>
<dbReference type="InterPro" id="IPR001841">
    <property type="entry name" value="Znf_RING"/>
</dbReference>
<gene>
    <name evidence="16" type="ORF">X797_002678</name>
</gene>
<dbReference type="GO" id="GO:0004386">
    <property type="term" value="F:helicase activity"/>
    <property type="evidence" value="ECO:0007669"/>
    <property type="project" value="UniProtKB-KW"/>
</dbReference>
<dbReference type="InterPro" id="IPR017907">
    <property type="entry name" value="Znf_RING_CS"/>
</dbReference>
<dbReference type="HOGENOM" id="CLU_000315_2_5_1"/>
<dbReference type="GO" id="GO:0005634">
    <property type="term" value="C:nucleus"/>
    <property type="evidence" value="ECO:0007669"/>
    <property type="project" value="UniProtKB-SubCell"/>
</dbReference>
<feature type="domain" description="Helicase ATP-binding" evidence="14">
    <location>
        <begin position="345"/>
        <end position="509"/>
    </location>
</feature>
<dbReference type="GO" id="GO:0016818">
    <property type="term" value="F:hydrolase activity, acting on acid anhydrides, in phosphorus-containing anhydrides"/>
    <property type="evidence" value="ECO:0007669"/>
    <property type="project" value="InterPro"/>
</dbReference>
<dbReference type="Gene3D" id="3.40.50.10810">
    <property type="entry name" value="Tandem AAA-ATPase domain"/>
    <property type="match status" value="1"/>
</dbReference>
<keyword evidence="4" id="KW-0547">Nucleotide-binding</keyword>
<evidence type="ECO:0000259" key="14">
    <source>
        <dbReference type="PROSITE" id="PS51192"/>
    </source>
</evidence>
<reference evidence="16 17" key="1">
    <citation type="submission" date="2014-02" db="EMBL/GenBank/DDBJ databases">
        <title>The genome sequence of the entomopathogenic fungus Metarhizium robertsii ARSEF 2575.</title>
        <authorList>
            <person name="Giuliano Garisto Donzelli B."/>
            <person name="Roe B.A."/>
            <person name="Macmil S.L."/>
            <person name="Krasnoff S.B."/>
            <person name="Gibson D.M."/>
        </authorList>
    </citation>
    <scope>NUCLEOTIDE SEQUENCE [LARGE SCALE GENOMIC DNA]</scope>
    <source>
        <strain evidence="16 17">ARSEF 2575</strain>
    </source>
</reference>
<comment type="caution">
    <text evidence="16">The sequence shown here is derived from an EMBL/GenBank/DDBJ whole genome shotgun (WGS) entry which is preliminary data.</text>
</comment>
<dbReference type="GO" id="GO:0003676">
    <property type="term" value="F:nucleic acid binding"/>
    <property type="evidence" value="ECO:0007669"/>
    <property type="project" value="InterPro"/>
</dbReference>
<feature type="domain" description="Helicase C-terminal" evidence="15">
    <location>
        <begin position="741"/>
        <end position="902"/>
    </location>
</feature>
<dbReference type="CDD" id="cd18793">
    <property type="entry name" value="SF2_C_SNF"/>
    <property type="match status" value="1"/>
</dbReference>
<evidence type="ECO:0000256" key="6">
    <source>
        <dbReference type="ARBA" id="ARBA00022801"/>
    </source>
</evidence>
<evidence type="ECO:0000256" key="7">
    <source>
        <dbReference type="ARBA" id="ARBA00022806"/>
    </source>
</evidence>
<dbReference type="Gene3D" id="3.30.70.2330">
    <property type="match status" value="1"/>
</dbReference>
<evidence type="ECO:0000313" key="17">
    <source>
        <dbReference type="Proteomes" id="UP000030151"/>
    </source>
</evidence>
<dbReference type="SUPFAM" id="SSF57850">
    <property type="entry name" value="RING/U-box"/>
    <property type="match status" value="1"/>
</dbReference>
<comment type="similarity">
    <text evidence="2">Belongs to the SNF2/RAD54 helicase family.</text>
</comment>
<evidence type="ECO:0000256" key="9">
    <source>
        <dbReference type="ARBA" id="ARBA00022840"/>
    </source>
</evidence>
<evidence type="ECO:0000259" key="15">
    <source>
        <dbReference type="PROSITE" id="PS51194"/>
    </source>
</evidence>
<dbReference type="InterPro" id="IPR014905">
    <property type="entry name" value="HIRAN"/>
</dbReference>
<organism evidence="16 17">
    <name type="scientific">Metarhizium robertsii</name>
    <dbReference type="NCBI Taxonomy" id="568076"/>
    <lineage>
        <taxon>Eukaryota</taxon>
        <taxon>Fungi</taxon>
        <taxon>Dikarya</taxon>
        <taxon>Ascomycota</taxon>
        <taxon>Pezizomycotina</taxon>
        <taxon>Sordariomycetes</taxon>
        <taxon>Hypocreomycetidae</taxon>
        <taxon>Hypocreales</taxon>
        <taxon>Clavicipitaceae</taxon>
        <taxon>Metarhizium</taxon>
    </lineage>
</organism>
<dbReference type="Pfam" id="PF13923">
    <property type="entry name" value="zf-C3HC4_2"/>
    <property type="match status" value="1"/>
</dbReference>
<dbReference type="InterPro" id="IPR000330">
    <property type="entry name" value="SNF2_N"/>
</dbReference>
<dbReference type="Proteomes" id="UP000030151">
    <property type="component" value="Unassembled WGS sequence"/>
</dbReference>
<feature type="region of interest" description="Disordered" evidence="12">
    <location>
        <begin position="1"/>
        <end position="73"/>
    </location>
</feature>
<dbReference type="EMBL" id="JELW01000002">
    <property type="protein sequence ID" value="EXV04991.1"/>
    <property type="molecule type" value="Genomic_DNA"/>
</dbReference>
<dbReference type="OrthoDB" id="448448at2759"/>
<sequence length="906" mass="101060">MSGSRKRGLNVVDLTGDDSGRQAKRQSAAPVSSSTGVGGTFVYNTLSNGAGDLPGPGSQNGRSPLSSSQPLTTSQMADYEREVLDLTQDDEGPVRELYGTFETKIVGIQYYRGHASTGEVVLCRREPANQYDRNAIRIDNVMYQQIGHLPRKVVEKIAPYIDCGDILLEAQLTGPKGQYDCPVTLSFYGPSNPLERTRIENSLKGDKLVKATQLNKTRKESEAQRAVMGLKAGGTTHGMGSASPKEPEISLEDILKKSQSVEFRDGIDALKTFATDEEYLRNMPSCDQPAALKATLLPYQLQGLAWMTSKENPALPTKELGNQVQLWKQNIRGNYWNVATDFVSATAPQLFSGGILADDMGLGKTLQILSLILTGGSGTTLIVAPVGVMSNWQQQIDRHVKSEHLPRVLVYHGDKKMTAKELMNFDVVITSYGKLAREKDSNVPQVLLSQSIRWKRVVLDEGHTIRNARTKVALAACAIKAKSRWVLTGTPIINSVKDLQSLIKFLHITGGIEHPEIFNTRITRRLVSGDASAEIMLQALMQDICLRRKKDMKFVDLKIPEKKEYLHRITFHPEEKRKYEALLTEARGALADYQAKAAGQKGQFQGVLERLLRLRQRRPSCNHWTLCKDRINQLMELFEGQEPVPFNEKNTALLQEALRLYLESQEDCSICFDVPTAPVITNCGHVFCRACITKAIHLQHKCPMCRNKLSDECLLEPAAEGSFDKNFDMATQSSKTEAMMQILQATLKKDGSKVVIFSQWTSFLNIIQNQLDIAGIKYSRIDGSMNTEKRDRAVRALDNDAETRVMLASLAVCSVGLNLVSADTVILSDSWWAPAIEDQAIDRVHRLGQTRKTTVWRLIVEGTVEERVLDVQKEKRDLVTKAFQEKERKGKHTKDTRMADIAKLLS</sequence>
<keyword evidence="5 11" id="KW-0863">Zinc-finger</keyword>
<dbReference type="SMART" id="SM00487">
    <property type="entry name" value="DEXDc"/>
    <property type="match status" value="1"/>
</dbReference>
<keyword evidence="10" id="KW-0539">Nucleus</keyword>
<dbReference type="eggNOG" id="KOG4439">
    <property type="taxonomic scope" value="Eukaryota"/>
</dbReference>
<dbReference type="SMART" id="SM00184">
    <property type="entry name" value="RING"/>
    <property type="match status" value="1"/>
</dbReference>
<evidence type="ECO:0000259" key="13">
    <source>
        <dbReference type="PROSITE" id="PS50089"/>
    </source>
</evidence>
<keyword evidence="8" id="KW-0862">Zinc</keyword>
<protein>
    <submittedName>
        <fullName evidence="16">Zinc finger, SNF2 and helicase domain protein</fullName>
    </submittedName>
</protein>
<evidence type="ECO:0000256" key="4">
    <source>
        <dbReference type="ARBA" id="ARBA00022741"/>
    </source>
</evidence>
<dbReference type="InterPro" id="IPR049730">
    <property type="entry name" value="SNF2/RAD54-like_C"/>
</dbReference>
<comment type="subcellular location">
    <subcellularLocation>
        <location evidence="1">Nucleus</location>
    </subcellularLocation>
</comment>
<dbReference type="PROSITE" id="PS50089">
    <property type="entry name" value="ZF_RING_2"/>
    <property type="match status" value="1"/>
</dbReference>
<keyword evidence="9" id="KW-0067">ATP-binding</keyword>
<dbReference type="InterPro" id="IPR001650">
    <property type="entry name" value="Helicase_C-like"/>
</dbReference>
<dbReference type="InterPro" id="IPR013083">
    <property type="entry name" value="Znf_RING/FYVE/PHD"/>
</dbReference>
<dbReference type="PANTHER" id="PTHR45626:SF11">
    <property type="entry name" value="FAMILY HELICASE, PUTATIVE (AFU_ORTHOLOGUE AFUA_5G06590)-RELATED"/>
    <property type="match status" value="1"/>
</dbReference>
<dbReference type="SMART" id="SM00910">
    <property type="entry name" value="HIRAN"/>
    <property type="match status" value="1"/>
</dbReference>
<proteinExistence type="inferred from homology"/>
<dbReference type="InterPro" id="IPR050628">
    <property type="entry name" value="SNF2_RAD54_helicase_TF"/>
</dbReference>
<keyword evidence="6" id="KW-0378">Hydrolase</keyword>
<evidence type="ECO:0000256" key="12">
    <source>
        <dbReference type="SAM" id="MobiDB-lite"/>
    </source>
</evidence>
<dbReference type="InterPro" id="IPR014001">
    <property type="entry name" value="Helicase_ATP-bd"/>
</dbReference>